<dbReference type="OrthoDB" id="3800663at2759"/>
<evidence type="ECO:0000313" key="1">
    <source>
        <dbReference type="EMBL" id="KAF1918182.1"/>
    </source>
</evidence>
<name>A0A6A5QS23_AMPQU</name>
<reference evidence="1" key="1">
    <citation type="journal article" date="2020" name="Stud. Mycol.">
        <title>101 Dothideomycetes genomes: a test case for predicting lifestyles and emergence of pathogens.</title>
        <authorList>
            <person name="Haridas S."/>
            <person name="Albert R."/>
            <person name="Binder M."/>
            <person name="Bloem J."/>
            <person name="Labutti K."/>
            <person name="Salamov A."/>
            <person name="Andreopoulos B."/>
            <person name="Baker S."/>
            <person name="Barry K."/>
            <person name="Bills G."/>
            <person name="Bluhm B."/>
            <person name="Cannon C."/>
            <person name="Castanera R."/>
            <person name="Culley D."/>
            <person name="Daum C."/>
            <person name="Ezra D."/>
            <person name="Gonzalez J."/>
            <person name="Henrissat B."/>
            <person name="Kuo A."/>
            <person name="Liang C."/>
            <person name="Lipzen A."/>
            <person name="Lutzoni F."/>
            <person name="Magnuson J."/>
            <person name="Mondo S."/>
            <person name="Nolan M."/>
            <person name="Ohm R."/>
            <person name="Pangilinan J."/>
            <person name="Park H.-J."/>
            <person name="Ramirez L."/>
            <person name="Alfaro M."/>
            <person name="Sun H."/>
            <person name="Tritt A."/>
            <person name="Yoshinaga Y."/>
            <person name="Zwiers L.-H."/>
            <person name="Turgeon B."/>
            <person name="Goodwin S."/>
            <person name="Spatafora J."/>
            <person name="Crous P."/>
            <person name="Grigoriev I."/>
        </authorList>
    </citation>
    <scope>NUCLEOTIDE SEQUENCE</scope>
    <source>
        <strain evidence="1">HMLAC05119</strain>
    </source>
</reference>
<dbReference type="AlphaFoldDB" id="A0A6A5QS23"/>
<gene>
    <name evidence="1" type="ORF">BDU57DRAFT_446642</name>
</gene>
<dbReference type="Proteomes" id="UP000800096">
    <property type="component" value="Unassembled WGS sequence"/>
</dbReference>
<protein>
    <submittedName>
        <fullName evidence="1">Uncharacterized protein</fullName>
    </submittedName>
</protein>
<organism evidence="1 2">
    <name type="scientific">Ampelomyces quisqualis</name>
    <name type="common">Powdery mildew agent</name>
    <dbReference type="NCBI Taxonomy" id="50730"/>
    <lineage>
        <taxon>Eukaryota</taxon>
        <taxon>Fungi</taxon>
        <taxon>Dikarya</taxon>
        <taxon>Ascomycota</taxon>
        <taxon>Pezizomycotina</taxon>
        <taxon>Dothideomycetes</taxon>
        <taxon>Pleosporomycetidae</taxon>
        <taxon>Pleosporales</taxon>
        <taxon>Pleosporineae</taxon>
        <taxon>Phaeosphaeriaceae</taxon>
        <taxon>Ampelomyces</taxon>
    </lineage>
</organism>
<proteinExistence type="predicted"/>
<dbReference type="EMBL" id="ML979134">
    <property type="protein sequence ID" value="KAF1918182.1"/>
    <property type="molecule type" value="Genomic_DNA"/>
</dbReference>
<evidence type="ECO:0000313" key="2">
    <source>
        <dbReference type="Proteomes" id="UP000800096"/>
    </source>
</evidence>
<sequence>MPPGDPFSDAYVIELEDEYSPITEEQVLETTIFQKALITVPILDTLPRLEPWSPHSPISLSSVSTSPTQSSFSPIHWTNEDLNLALTSSLNFSPPLESLDSHSSPIHLGLYHKVPPTPPTPASFSKHAPIGTGRPTTRSVCIAQSAKSCSTAHLARKTLARNLLESAAAHVLRMRQRYNVLATLYAQSTATLLALQRGMVEMLGVEDGEWEHRYGQLVGRVDEACVLGARIEVFLLGVGRRETEEWVGVVAGAGGMEGVERGEWARVWGEVGVFLGQCLGEMGAG</sequence>
<accession>A0A6A5QS23</accession>
<keyword evidence="2" id="KW-1185">Reference proteome</keyword>